<evidence type="ECO:0000313" key="7">
    <source>
        <dbReference type="EMBL" id="OIW31915.1"/>
    </source>
</evidence>
<gene>
    <name evidence="7" type="ORF">CONLIGDRAFT_652806</name>
</gene>
<keyword evidence="2 5" id="KW-0812">Transmembrane</keyword>
<evidence type="ECO:0000313" key="8">
    <source>
        <dbReference type="Proteomes" id="UP000182658"/>
    </source>
</evidence>
<evidence type="ECO:0000256" key="1">
    <source>
        <dbReference type="ARBA" id="ARBA00004141"/>
    </source>
</evidence>
<reference evidence="7 8" key="1">
    <citation type="submission" date="2016-10" db="EMBL/GenBank/DDBJ databases">
        <title>Draft genome sequence of Coniochaeta ligniaria NRRL30616, a lignocellulolytic fungus for bioabatement of inhibitors in plant biomass hydrolysates.</title>
        <authorList>
            <consortium name="DOE Joint Genome Institute"/>
            <person name="Jimenez D.J."/>
            <person name="Hector R.E."/>
            <person name="Riley R."/>
            <person name="Sun H."/>
            <person name="Grigoriev I.V."/>
            <person name="Van Elsas J.D."/>
            <person name="Nichols N.N."/>
        </authorList>
    </citation>
    <scope>NUCLEOTIDE SEQUENCE [LARGE SCALE GENOMIC DNA]</scope>
    <source>
        <strain evidence="7 8">NRRL 30616</strain>
    </source>
</reference>
<feature type="transmembrane region" description="Helical" evidence="5">
    <location>
        <begin position="315"/>
        <end position="336"/>
    </location>
</feature>
<feature type="transmembrane region" description="Helical" evidence="5">
    <location>
        <begin position="142"/>
        <end position="164"/>
    </location>
</feature>
<feature type="transmembrane region" description="Helical" evidence="5">
    <location>
        <begin position="201"/>
        <end position="223"/>
    </location>
</feature>
<feature type="transmembrane region" description="Helical" evidence="5">
    <location>
        <begin position="356"/>
        <end position="376"/>
    </location>
</feature>
<dbReference type="InterPro" id="IPR011701">
    <property type="entry name" value="MFS"/>
</dbReference>
<dbReference type="GO" id="GO:0022857">
    <property type="term" value="F:transmembrane transporter activity"/>
    <property type="evidence" value="ECO:0007669"/>
    <property type="project" value="InterPro"/>
</dbReference>
<dbReference type="PANTHER" id="PTHR23502:SF34">
    <property type="entry name" value="PROTEIN HOL1"/>
    <property type="match status" value="1"/>
</dbReference>
<evidence type="ECO:0000256" key="3">
    <source>
        <dbReference type="ARBA" id="ARBA00022989"/>
    </source>
</evidence>
<feature type="transmembrane region" description="Helical" evidence="5">
    <location>
        <begin position="451"/>
        <end position="473"/>
    </location>
</feature>
<name>A0A1J7IXK3_9PEZI</name>
<dbReference type="OrthoDB" id="2585655at2759"/>
<keyword evidence="3 5" id="KW-1133">Transmembrane helix</keyword>
<dbReference type="Pfam" id="PF07690">
    <property type="entry name" value="MFS_1"/>
    <property type="match status" value="1"/>
</dbReference>
<dbReference type="Proteomes" id="UP000182658">
    <property type="component" value="Unassembled WGS sequence"/>
</dbReference>
<feature type="transmembrane region" description="Helical" evidence="5">
    <location>
        <begin position="176"/>
        <end position="195"/>
    </location>
</feature>
<proteinExistence type="predicted"/>
<dbReference type="PROSITE" id="PS50850">
    <property type="entry name" value="MFS"/>
    <property type="match status" value="1"/>
</dbReference>
<dbReference type="InterPro" id="IPR020846">
    <property type="entry name" value="MFS_dom"/>
</dbReference>
<sequence>MPSDTEGSGKEGHVALKTNKDGIILVPQPSDDPEDPLNWSTFQKHIALVALALDSLFVKYSNTMISPAALTLAKEFHVKNSTATYIGSAPTILSALAPLFWIPLSRRIGRRPVLLMGPLISMAGAIGVANSHTFAQALACRMVMGFGGPVGLAIAAAAISDMFFQHEKGSRMGFNALLMVVAPYVGGVGGGSVQYNQSLGWRWAMYITAITYAAEFLLQLFFVPETIYEREVAAKETPEEKKTLARRLLFRTPTNPSGESWAKTFARPYVMFAYPAVLLPCFWTGVAVMTEVANTAGFALNFGKASRYKFNEAQVGYVFFSGFIGAALGELAGGPLCDLIAKRSLRKEEEWRPERLLKLTLTGLVTIMVGLILYGFELEYGTHWAPALFGIVLFVFGQEVVVTVALTYMTDCYPEQAGEVSVVFQFFFNLMCYHPPFYNPMWIAKPYGPKVAYLVYAFLPVVFFPLCIGLFMWKGPSIRAKGALTLRGWKGGSPGA</sequence>
<dbReference type="InterPro" id="IPR036259">
    <property type="entry name" value="MFS_trans_sf"/>
</dbReference>
<evidence type="ECO:0000256" key="5">
    <source>
        <dbReference type="SAM" id="Phobius"/>
    </source>
</evidence>
<dbReference type="AlphaFoldDB" id="A0A1J7IXK3"/>
<dbReference type="EMBL" id="KV875095">
    <property type="protein sequence ID" value="OIW31915.1"/>
    <property type="molecule type" value="Genomic_DNA"/>
</dbReference>
<dbReference type="PANTHER" id="PTHR23502">
    <property type="entry name" value="MAJOR FACILITATOR SUPERFAMILY"/>
    <property type="match status" value="1"/>
</dbReference>
<keyword evidence="8" id="KW-1185">Reference proteome</keyword>
<protein>
    <submittedName>
        <fullName evidence="7">MFS general substrate transporter</fullName>
    </submittedName>
</protein>
<keyword evidence="4 5" id="KW-0472">Membrane</keyword>
<feature type="transmembrane region" description="Helical" evidence="5">
    <location>
        <begin position="82"/>
        <end position="101"/>
    </location>
</feature>
<evidence type="ECO:0000256" key="4">
    <source>
        <dbReference type="ARBA" id="ARBA00023136"/>
    </source>
</evidence>
<dbReference type="STRING" id="1408157.A0A1J7IXK3"/>
<dbReference type="InParanoid" id="A0A1J7IXK3"/>
<accession>A0A1J7IXK3</accession>
<evidence type="ECO:0000256" key="2">
    <source>
        <dbReference type="ARBA" id="ARBA00022692"/>
    </source>
</evidence>
<comment type="subcellular location">
    <subcellularLocation>
        <location evidence="1">Membrane</location>
        <topology evidence="1">Multi-pass membrane protein</topology>
    </subcellularLocation>
</comment>
<dbReference type="GO" id="GO:0005886">
    <property type="term" value="C:plasma membrane"/>
    <property type="evidence" value="ECO:0007669"/>
    <property type="project" value="TreeGrafter"/>
</dbReference>
<organism evidence="7 8">
    <name type="scientific">Coniochaeta ligniaria NRRL 30616</name>
    <dbReference type="NCBI Taxonomy" id="1408157"/>
    <lineage>
        <taxon>Eukaryota</taxon>
        <taxon>Fungi</taxon>
        <taxon>Dikarya</taxon>
        <taxon>Ascomycota</taxon>
        <taxon>Pezizomycotina</taxon>
        <taxon>Sordariomycetes</taxon>
        <taxon>Sordariomycetidae</taxon>
        <taxon>Coniochaetales</taxon>
        <taxon>Coniochaetaceae</taxon>
        <taxon>Coniochaeta</taxon>
    </lineage>
</organism>
<feature type="transmembrane region" description="Helical" evidence="5">
    <location>
        <begin position="113"/>
        <end position="130"/>
    </location>
</feature>
<feature type="transmembrane region" description="Helical" evidence="5">
    <location>
        <begin position="269"/>
        <end position="290"/>
    </location>
</feature>
<dbReference type="SUPFAM" id="SSF103473">
    <property type="entry name" value="MFS general substrate transporter"/>
    <property type="match status" value="1"/>
</dbReference>
<dbReference type="Gene3D" id="1.20.1250.20">
    <property type="entry name" value="MFS general substrate transporter like domains"/>
    <property type="match status" value="1"/>
</dbReference>
<feature type="transmembrane region" description="Helical" evidence="5">
    <location>
        <begin position="388"/>
        <end position="408"/>
    </location>
</feature>
<feature type="domain" description="Major facilitator superfamily (MFS) profile" evidence="6">
    <location>
        <begin position="47"/>
        <end position="475"/>
    </location>
</feature>
<evidence type="ECO:0000259" key="6">
    <source>
        <dbReference type="PROSITE" id="PS50850"/>
    </source>
</evidence>